<evidence type="ECO:0000256" key="1">
    <source>
        <dbReference type="SAM" id="SignalP"/>
    </source>
</evidence>
<dbReference type="EMBL" id="FSQW01000001">
    <property type="protein sequence ID" value="SIN67301.1"/>
    <property type="molecule type" value="Genomic_DNA"/>
</dbReference>
<evidence type="ECO:0008006" key="4">
    <source>
        <dbReference type="Google" id="ProtNLM"/>
    </source>
</evidence>
<keyword evidence="3" id="KW-1185">Reference proteome</keyword>
<reference evidence="3" key="1">
    <citation type="submission" date="2016-11" db="EMBL/GenBank/DDBJ databases">
        <authorList>
            <person name="Varghese N."/>
            <person name="Submissions S."/>
        </authorList>
    </citation>
    <scope>NUCLEOTIDE SEQUENCE [LARGE SCALE GENOMIC DNA]</scope>
    <source>
        <strain evidence="3">DSM 22363</strain>
    </source>
</reference>
<dbReference type="RefSeq" id="WP_074204595.1">
    <property type="nucleotide sequence ID" value="NZ_FSQW01000001.1"/>
</dbReference>
<protein>
    <recommendedName>
        <fullName evidence="4">NIPSNAP protein</fullName>
    </recommendedName>
</protein>
<proteinExistence type="predicted"/>
<accession>A0A1N6D902</accession>
<keyword evidence="1" id="KW-0732">Signal</keyword>
<evidence type="ECO:0000313" key="2">
    <source>
        <dbReference type="EMBL" id="SIN67301.1"/>
    </source>
</evidence>
<feature type="chain" id="PRO_5012726415" description="NIPSNAP protein" evidence="1">
    <location>
        <begin position="26"/>
        <end position="253"/>
    </location>
</feature>
<name>A0A1N6D902_9SPHN</name>
<feature type="signal peptide" evidence="1">
    <location>
        <begin position="1"/>
        <end position="25"/>
    </location>
</feature>
<organism evidence="2 3">
    <name type="scientific">Parasphingorhabdus marina DSM 22363</name>
    <dbReference type="NCBI Taxonomy" id="1123272"/>
    <lineage>
        <taxon>Bacteria</taxon>
        <taxon>Pseudomonadati</taxon>
        <taxon>Pseudomonadota</taxon>
        <taxon>Alphaproteobacteria</taxon>
        <taxon>Sphingomonadales</taxon>
        <taxon>Sphingomonadaceae</taxon>
        <taxon>Parasphingorhabdus</taxon>
    </lineage>
</organism>
<evidence type="ECO:0000313" key="3">
    <source>
        <dbReference type="Proteomes" id="UP000185192"/>
    </source>
</evidence>
<sequence>MMTNYLLKLPAMILFLFLAPASTQAQEQPFQMRLNVTLDIDGSQAAAFDKSWRVIADRAMKDSFPFYTVVSESGNRRLILFIIKSYADLATIAEHIDKYRNSDDADLRAAVTKLQQISGSYNSYVSRIAGELTYSPPESYRSGFVRYSHYTMESENKAAVKKLVMDYRDRMEQAGVSSALHARWLSVGSEGTVLELLKAANSAEEMRDFDEEIAVKIDARHSAEFESQLQRLTTSVSHRYWKPRADLSISINR</sequence>
<dbReference type="AlphaFoldDB" id="A0A1N6D902"/>
<dbReference type="Proteomes" id="UP000185192">
    <property type="component" value="Unassembled WGS sequence"/>
</dbReference>
<gene>
    <name evidence="2" type="ORF">SAMN02745824_1713</name>
</gene>